<gene>
    <name evidence="4" type="ORF">LVIROSA_LOCUS35982</name>
</gene>
<reference evidence="4 5" key="1">
    <citation type="submission" date="2022-01" db="EMBL/GenBank/DDBJ databases">
        <authorList>
            <person name="Xiong W."/>
            <person name="Schranz E."/>
        </authorList>
    </citation>
    <scope>NUCLEOTIDE SEQUENCE [LARGE SCALE GENOMIC DNA]</scope>
</reference>
<comment type="subcellular location">
    <subcellularLocation>
        <location evidence="1">Membrane</location>
        <topology evidence="1">Peripheral membrane protein</topology>
    </subcellularLocation>
</comment>
<accession>A0AAU9PKI7</accession>
<dbReference type="FunFam" id="3.30.70.100:FF:000047">
    <property type="entry name" value="Copper-transporting ATPase PAA1, chloroplastic"/>
    <property type="match status" value="1"/>
</dbReference>
<dbReference type="PROSITE" id="PS50846">
    <property type="entry name" value="HMA_2"/>
    <property type="match status" value="1"/>
</dbReference>
<dbReference type="AlphaFoldDB" id="A0AAU9PKI7"/>
<dbReference type="SUPFAM" id="SSF55008">
    <property type="entry name" value="HMA, heavy metal-associated domain"/>
    <property type="match status" value="1"/>
</dbReference>
<name>A0AAU9PKI7_9ASTR</name>
<evidence type="ECO:0000313" key="4">
    <source>
        <dbReference type="EMBL" id="CAH1450559.1"/>
    </source>
</evidence>
<dbReference type="CDD" id="cd00371">
    <property type="entry name" value="HMA"/>
    <property type="match status" value="1"/>
</dbReference>
<comment type="caution">
    <text evidence="4">The sequence shown here is derived from an EMBL/GenBank/DDBJ whole genome shotgun (WGS) entry which is preliminary data.</text>
</comment>
<protein>
    <recommendedName>
        <fullName evidence="3">HMA domain-containing protein</fullName>
    </recommendedName>
</protein>
<dbReference type="Pfam" id="PF00403">
    <property type="entry name" value="HMA"/>
    <property type="match status" value="1"/>
</dbReference>
<sequence>MEVTLSAAISNTLDCSGQTFRNQLILLHPRRINPNPSAAFRRSSVKFGLRNAGAAVSSAASFASPSANGRKVKSNLIAAAAADDVSPLSPDVIVLDVSGMTCGGCSSSVQRILENQAQVASANVNLETATAIVLPVSEATATPNWKKVIGEDLAKHLTTCGFSSTLKEG</sequence>
<evidence type="ECO:0000259" key="3">
    <source>
        <dbReference type="PROSITE" id="PS50846"/>
    </source>
</evidence>
<dbReference type="InterPro" id="IPR006121">
    <property type="entry name" value="HMA_dom"/>
</dbReference>
<dbReference type="PROSITE" id="PS01047">
    <property type="entry name" value="HMA_1"/>
    <property type="match status" value="1"/>
</dbReference>
<dbReference type="GO" id="GO:0009626">
    <property type="term" value="P:plant-type hypersensitive response"/>
    <property type="evidence" value="ECO:0007669"/>
    <property type="project" value="UniProtKB-KW"/>
</dbReference>
<dbReference type="InterPro" id="IPR036163">
    <property type="entry name" value="HMA_dom_sf"/>
</dbReference>
<dbReference type="EMBL" id="CAKMRJ010005634">
    <property type="protein sequence ID" value="CAH1450559.1"/>
    <property type="molecule type" value="Genomic_DNA"/>
</dbReference>
<dbReference type="GO" id="GO:0016020">
    <property type="term" value="C:membrane"/>
    <property type="evidence" value="ECO:0007669"/>
    <property type="project" value="UniProtKB-SubCell"/>
</dbReference>
<organism evidence="4 5">
    <name type="scientific">Lactuca virosa</name>
    <dbReference type="NCBI Taxonomy" id="75947"/>
    <lineage>
        <taxon>Eukaryota</taxon>
        <taxon>Viridiplantae</taxon>
        <taxon>Streptophyta</taxon>
        <taxon>Embryophyta</taxon>
        <taxon>Tracheophyta</taxon>
        <taxon>Spermatophyta</taxon>
        <taxon>Magnoliopsida</taxon>
        <taxon>eudicotyledons</taxon>
        <taxon>Gunneridae</taxon>
        <taxon>Pentapetalae</taxon>
        <taxon>asterids</taxon>
        <taxon>campanulids</taxon>
        <taxon>Asterales</taxon>
        <taxon>Asteraceae</taxon>
        <taxon>Cichorioideae</taxon>
        <taxon>Cichorieae</taxon>
        <taxon>Lactucinae</taxon>
        <taxon>Lactuca</taxon>
    </lineage>
</organism>
<dbReference type="Proteomes" id="UP001157418">
    <property type="component" value="Unassembled WGS sequence"/>
</dbReference>
<keyword evidence="5" id="KW-1185">Reference proteome</keyword>
<evidence type="ECO:0000256" key="1">
    <source>
        <dbReference type="ARBA" id="ARBA00004170"/>
    </source>
</evidence>
<evidence type="ECO:0000313" key="5">
    <source>
        <dbReference type="Proteomes" id="UP001157418"/>
    </source>
</evidence>
<proteinExistence type="predicted"/>
<dbReference type="InterPro" id="IPR017969">
    <property type="entry name" value="Heavy-metal-associated_CS"/>
</dbReference>
<dbReference type="GO" id="GO:0046872">
    <property type="term" value="F:metal ion binding"/>
    <property type="evidence" value="ECO:0007669"/>
    <property type="project" value="UniProtKB-KW"/>
</dbReference>
<evidence type="ECO:0000256" key="2">
    <source>
        <dbReference type="ARBA" id="ARBA00022723"/>
    </source>
</evidence>
<dbReference type="Gene3D" id="3.30.70.100">
    <property type="match status" value="1"/>
</dbReference>
<feature type="domain" description="HMA" evidence="3">
    <location>
        <begin position="91"/>
        <end position="165"/>
    </location>
</feature>
<keyword evidence="2" id="KW-0479">Metal-binding</keyword>